<evidence type="ECO:0000313" key="13">
    <source>
        <dbReference type="EMBL" id="QWG00601.1"/>
    </source>
</evidence>
<dbReference type="AlphaFoldDB" id="A0AAX1MZA5"/>
<keyword evidence="3 8" id="KW-1134">Transmembrane beta strand</keyword>
<dbReference type="FunFam" id="2.170.130.10:FF:000008">
    <property type="entry name" value="SusC/RagA family TonB-linked outer membrane protein"/>
    <property type="match status" value="1"/>
</dbReference>
<keyword evidence="4 8" id="KW-0812">Transmembrane</keyword>
<keyword evidence="14" id="KW-1185">Reference proteome</keyword>
<dbReference type="InterPro" id="IPR023997">
    <property type="entry name" value="TonB-dep_OMP_SusC/RagA_CS"/>
</dbReference>
<protein>
    <submittedName>
        <fullName evidence="13">SusC/RagA family TonB-linked outer membrane protein</fullName>
    </submittedName>
</protein>
<evidence type="ECO:0000313" key="14">
    <source>
        <dbReference type="Proteomes" id="UP000678679"/>
    </source>
</evidence>
<evidence type="ECO:0000256" key="7">
    <source>
        <dbReference type="ARBA" id="ARBA00023237"/>
    </source>
</evidence>
<dbReference type="NCBIfam" id="TIGR04056">
    <property type="entry name" value="OMP_RagA_SusC"/>
    <property type="match status" value="1"/>
</dbReference>
<evidence type="ECO:0000256" key="3">
    <source>
        <dbReference type="ARBA" id="ARBA00022452"/>
    </source>
</evidence>
<accession>A0AAX1MZA5</accession>
<evidence type="ECO:0000256" key="1">
    <source>
        <dbReference type="ARBA" id="ARBA00004571"/>
    </source>
</evidence>
<feature type="domain" description="TonB-dependent receptor-like beta-barrel" evidence="11">
    <location>
        <begin position="397"/>
        <end position="958"/>
    </location>
</feature>
<dbReference type="InterPro" id="IPR036942">
    <property type="entry name" value="Beta-barrel_TonB_sf"/>
</dbReference>
<evidence type="ECO:0000256" key="2">
    <source>
        <dbReference type="ARBA" id="ARBA00022448"/>
    </source>
</evidence>
<keyword evidence="5 9" id="KW-0798">TonB box</keyword>
<dbReference type="InterPro" id="IPR008969">
    <property type="entry name" value="CarboxyPept-like_regulatory"/>
</dbReference>
<evidence type="ECO:0000259" key="11">
    <source>
        <dbReference type="Pfam" id="PF00593"/>
    </source>
</evidence>
<dbReference type="InterPro" id="IPR037066">
    <property type="entry name" value="Plug_dom_sf"/>
</dbReference>
<evidence type="ECO:0000256" key="4">
    <source>
        <dbReference type="ARBA" id="ARBA00022692"/>
    </source>
</evidence>
<evidence type="ECO:0000256" key="10">
    <source>
        <dbReference type="SAM" id="SignalP"/>
    </source>
</evidence>
<evidence type="ECO:0000259" key="12">
    <source>
        <dbReference type="Pfam" id="PF07715"/>
    </source>
</evidence>
<dbReference type="NCBIfam" id="TIGR04057">
    <property type="entry name" value="SusC_RagA_signa"/>
    <property type="match status" value="1"/>
</dbReference>
<dbReference type="GO" id="GO:0009279">
    <property type="term" value="C:cell outer membrane"/>
    <property type="evidence" value="ECO:0007669"/>
    <property type="project" value="UniProtKB-SubCell"/>
</dbReference>
<dbReference type="Gene3D" id="2.170.130.10">
    <property type="entry name" value="TonB-dependent receptor, plug domain"/>
    <property type="match status" value="1"/>
</dbReference>
<dbReference type="InterPro" id="IPR000531">
    <property type="entry name" value="Beta-barrel_TonB"/>
</dbReference>
<keyword evidence="6 8" id="KW-0472">Membrane</keyword>
<evidence type="ECO:0000256" key="8">
    <source>
        <dbReference type="PROSITE-ProRule" id="PRU01360"/>
    </source>
</evidence>
<dbReference type="InterPro" id="IPR023996">
    <property type="entry name" value="TonB-dep_OMP_SusC/RagA"/>
</dbReference>
<dbReference type="RefSeq" id="WP_169666276.1">
    <property type="nucleotide sequence ID" value="NZ_CP076132.1"/>
</dbReference>
<proteinExistence type="inferred from homology"/>
<dbReference type="Gene3D" id="2.40.170.20">
    <property type="entry name" value="TonB-dependent receptor, beta-barrel domain"/>
    <property type="match status" value="1"/>
</dbReference>
<gene>
    <name evidence="13" type="ORF">KMW28_13165</name>
</gene>
<comment type="subcellular location">
    <subcellularLocation>
        <location evidence="1 8">Cell outer membrane</location>
        <topology evidence="1 8">Multi-pass membrane protein</topology>
    </subcellularLocation>
</comment>
<reference evidence="13 14" key="1">
    <citation type="submission" date="2021-05" db="EMBL/GenBank/DDBJ databases">
        <title>Comparative genomic studies on the polysaccharide-degrading batcterial strains of the Flammeovirga genus.</title>
        <authorList>
            <person name="Zewei F."/>
            <person name="Zheng Z."/>
            <person name="Yu L."/>
            <person name="Ruyue G."/>
            <person name="Yanhong M."/>
            <person name="Yuanyuan C."/>
            <person name="Jingyan G."/>
            <person name="Wenjun H."/>
        </authorList>
    </citation>
    <scope>NUCLEOTIDE SEQUENCE [LARGE SCALE GENOMIC DNA]</scope>
    <source>
        <strain evidence="13 14">NBRC:100898</strain>
    </source>
</reference>
<dbReference type="SUPFAM" id="SSF56935">
    <property type="entry name" value="Porins"/>
    <property type="match status" value="1"/>
</dbReference>
<sequence length="995" mass="109275">MSINSTKQFAATMLLLLFSLVAFAQERSVSGTVVDENGDPLPGVAVLVKGTTKGGTTDFDGKFKITLADGEDVLVVSYIGYKAQEISVGTSTNLDVAMEVDAEQLEEVVVIGYGSVKKEDATGSVQAINASDFNQGAITSPQEQLQGKVAGVAITTAGGAPGAGADIRIRGGSSLSASNDPLIVIDGVPVDNDGIQGMQNPLSAINPADIETFTVLKDASATAIYGSRASNGVVLITTKKGSSGKMKIDYTGNVSIATVPKTVDVYNADGFRNLIRTRWGENSKAESFMGNTNTDWQDQIFSSAVSTDHNVSVSGSVKDKLPYRVSVGYTWNDGILNTSHMDRTTGNLSLTPKFFDDHLSVNVNVKGMYIQNRFADTGAIGSAIAMDPSHQPKYDSDEFKPYGGYFTWLDGDGNPITIAPSNPLALLEQKRDESTVKRSIGNMQLDYKFHFLPELRANLNVGYDYSESEGTVKAGTDAAFVGNQAGLDNRYTQSKKNELLDFYLQYNKDLPSIDSKIDVMAGYSWQHFWREEYNRDATAAGFVNNEKLFRTENYLVSFFGRLNYTFKDRYLLTATVRSDGTSRFSPDTRWGVFPSLAAAWNIKKEGFLATNDLVSTLKLRAGYGITGQQNINTNDYPYLPQYTFSQNERAQAEFYVKDGNGNWVPEHLPTLRPEGYDSKIKWEETTTYNLGVDFGFKDDRTTGSIDVYKRTTDDLLNTIPVPAGSNLVDQLLTNVGSLENQGIEIALNHKIINTSDLFWDFGVNVTYATYKITKLTQVEDEDYRGVLTGGIAGGTGNTVQIHSVGHPRQAFYVWEQIYGSDGNPLDGAYVDRNNDGRVTEDDKYQYNNPDPKWMFGFTTKASYKNWDFSMAGRMNLGNYVYNNLASGASLTGTFTDVGYTNNQPTALGSTMFNQPQYFSNHFVENASFFRLDNISVGYNFNNLKNGAVHLRVNATVNNAFVITNYSGLDPEIFGGIDNNVYPRPRTFLLGVNVGF</sequence>
<dbReference type="Pfam" id="PF00593">
    <property type="entry name" value="TonB_dep_Rec_b-barrel"/>
    <property type="match status" value="1"/>
</dbReference>
<name>A0AAX1MZA5_9BACT</name>
<feature type="domain" description="TonB-dependent receptor plug" evidence="12">
    <location>
        <begin position="117"/>
        <end position="233"/>
    </location>
</feature>
<dbReference type="KEGG" id="fya:KMW28_13165"/>
<feature type="chain" id="PRO_5043634487" evidence="10">
    <location>
        <begin position="25"/>
        <end position="995"/>
    </location>
</feature>
<dbReference type="Pfam" id="PF13715">
    <property type="entry name" value="CarbopepD_reg_2"/>
    <property type="match status" value="1"/>
</dbReference>
<dbReference type="Gene3D" id="2.60.40.1120">
    <property type="entry name" value="Carboxypeptidase-like, regulatory domain"/>
    <property type="match status" value="1"/>
</dbReference>
<dbReference type="InterPro" id="IPR012910">
    <property type="entry name" value="Plug_dom"/>
</dbReference>
<evidence type="ECO:0000256" key="6">
    <source>
        <dbReference type="ARBA" id="ARBA00023136"/>
    </source>
</evidence>
<dbReference type="EMBL" id="CP076132">
    <property type="protein sequence ID" value="QWG00601.1"/>
    <property type="molecule type" value="Genomic_DNA"/>
</dbReference>
<dbReference type="InterPro" id="IPR039426">
    <property type="entry name" value="TonB-dep_rcpt-like"/>
</dbReference>
<dbReference type="Pfam" id="PF07715">
    <property type="entry name" value="Plug"/>
    <property type="match status" value="1"/>
</dbReference>
<evidence type="ECO:0000256" key="5">
    <source>
        <dbReference type="ARBA" id="ARBA00023077"/>
    </source>
</evidence>
<feature type="signal peptide" evidence="10">
    <location>
        <begin position="1"/>
        <end position="24"/>
    </location>
</feature>
<dbReference type="FunFam" id="2.60.40.1120:FF:000003">
    <property type="entry name" value="Outer membrane protein Omp121"/>
    <property type="match status" value="1"/>
</dbReference>
<dbReference type="PROSITE" id="PS52016">
    <property type="entry name" value="TONB_DEPENDENT_REC_3"/>
    <property type="match status" value="1"/>
</dbReference>
<keyword evidence="7 8" id="KW-0998">Cell outer membrane</keyword>
<keyword evidence="2 8" id="KW-0813">Transport</keyword>
<dbReference type="SUPFAM" id="SSF49464">
    <property type="entry name" value="Carboxypeptidase regulatory domain-like"/>
    <property type="match status" value="1"/>
</dbReference>
<comment type="similarity">
    <text evidence="8 9">Belongs to the TonB-dependent receptor family.</text>
</comment>
<evidence type="ECO:0000256" key="9">
    <source>
        <dbReference type="RuleBase" id="RU003357"/>
    </source>
</evidence>
<dbReference type="Proteomes" id="UP000678679">
    <property type="component" value="Chromosome 1"/>
</dbReference>
<keyword evidence="10" id="KW-0732">Signal</keyword>
<organism evidence="13 14">
    <name type="scientific">Flammeovirga yaeyamensis</name>
    <dbReference type="NCBI Taxonomy" id="367791"/>
    <lineage>
        <taxon>Bacteria</taxon>
        <taxon>Pseudomonadati</taxon>
        <taxon>Bacteroidota</taxon>
        <taxon>Cytophagia</taxon>
        <taxon>Cytophagales</taxon>
        <taxon>Flammeovirgaceae</taxon>
        <taxon>Flammeovirga</taxon>
    </lineage>
</organism>